<evidence type="ECO:0000313" key="3">
    <source>
        <dbReference type="Proteomes" id="UP000299102"/>
    </source>
</evidence>
<proteinExistence type="predicted"/>
<reference evidence="2 3" key="1">
    <citation type="journal article" date="2019" name="Commun. Biol.">
        <title>The bagworm genome reveals a unique fibroin gene that provides high tensile strength.</title>
        <authorList>
            <person name="Kono N."/>
            <person name="Nakamura H."/>
            <person name="Ohtoshi R."/>
            <person name="Tomita M."/>
            <person name="Numata K."/>
            <person name="Arakawa K."/>
        </authorList>
    </citation>
    <scope>NUCLEOTIDE SEQUENCE [LARGE SCALE GENOMIC DNA]</scope>
</reference>
<evidence type="ECO:0000313" key="2">
    <source>
        <dbReference type="EMBL" id="GBP00467.1"/>
    </source>
</evidence>
<keyword evidence="3" id="KW-1185">Reference proteome</keyword>
<dbReference type="Proteomes" id="UP000299102">
    <property type="component" value="Unassembled WGS sequence"/>
</dbReference>
<comment type="caution">
    <text evidence="2">The sequence shown here is derived from an EMBL/GenBank/DDBJ whole genome shotgun (WGS) entry which is preliminary data.</text>
</comment>
<protein>
    <submittedName>
        <fullName evidence="2">Uncharacterized protein</fullName>
    </submittedName>
</protein>
<gene>
    <name evidence="2" type="ORF">EVAR_72683_1</name>
</gene>
<accession>A0A4C1SGH6</accession>
<sequence>MRACVRVCACVSACVYMYTSFPPAPSPARCGYRKYSSSLILIDFALKPNLLPSLTLVLVLCPISMPVPAFDFPLRLGYNFDTNTSRNHDKYDTVPIGTTPEQMSVSKRNM</sequence>
<dbReference type="AlphaFoldDB" id="A0A4C1SGH6"/>
<name>A0A4C1SGH6_EUMVA</name>
<feature type="region of interest" description="Disordered" evidence="1">
    <location>
        <begin position="91"/>
        <end position="110"/>
    </location>
</feature>
<evidence type="ECO:0000256" key="1">
    <source>
        <dbReference type="SAM" id="MobiDB-lite"/>
    </source>
</evidence>
<organism evidence="2 3">
    <name type="scientific">Eumeta variegata</name>
    <name type="common">Bagworm moth</name>
    <name type="synonym">Eumeta japonica</name>
    <dbReference type="NCBI Taxonomy" id="151549"/>
    <lineage>
        <taxon>Eukaryota</taxon>
        <taxon>Metazoa</taxon>
        <taxon>Ecdysozoa</taxon>
        <taxon>Arthropoda</taxon>
        <taxon>Hexapoda</taxon>
        <taxon>Insecta</taxon>
        <taxon>Pterygota</taxon>
        <taxon>Neoptera</taxon>
        <taxon>Endopterygota</taxon>
        <taxon>Lepidoptera</taxon>
        <taxon>Glossata</taxon>
        <taxon>Ditrysia</taxon>
        <taxon>Tineoidea</taxon>
        <taxon>Psychidae</taxon>
        <taxon>Oiketicinae</taxon>
        <taxon>Eumeta</taxon>
    </lineage>
</organism>
<feature type="compositionally biased region" description="Polar residues" evidence="1">
    <location>
        <begin position="99"/>
        <end position="110"/>
    </location>
</feature>
<dbReference type="EMBL" id="BGZK01003361">
    <property type="protein sequence ID" value="GBP00467.1"/>
    <property type="molecule type" value="Genomic_DNA"/>
</dbReference>